<gene>
    <name evidence="7" type="primary">cyaA_6</name>
    <name evidence="7" type="ORF">CI1B_08370</name>
</gene>
<dbReference type="CDD" id="cd07302">
    <property type="entry name" value="CHD"/>
    <property type="match status" value="1"/>
</dbReference>
<evidence type="ECO:0000313" key="7">
    <source>
        <dbReference type="EMBL" id="VIO65730.1"/>
    </source>
</evidence>
<dbReference type="CDD" id="cd00383">
    <property type="entry name" value="trans_reg_C"/>
    <property type="match status" value="1"/>
</dbReference>
<accession>A0A508SUJ4</accession>
<dbReference type="OrthoDB" id="9785312at2"/>
<keyword evidence="1" id="KW-0547">Nucleotide-binding</keyword>
<dbReference type="InterPro" id="IPR036388">
    <property type="entry name" value="WH-like_DNA-bd_sf"/>
</dbReference>
<evidence type="ECO:0000256" key="3">
    <source>
        <dbReference type="ARBA" id="ARBA00023125"/>
    </source>
</evidence>
<dbReference type="InterPro" id="IPR016032">
    <property type="entry name" value="Sig_transdc_resp-reg_C-effctor"/>
</dbReference>
<evidence type="ECO:0000259" key="5">
    <source>
        <dbReference type="PROSITE" id="PS50125"/>
    </source>
</evidence>
<dbReference type="GO" id="GO:0000160">
    <property type="term" value="P:phosphorelay signal transduction system"/>
    <property type="evidence" value="ECO:0007669"/>
    <property type="project" value="InterPro"/>
</dbReference>
<dbReference type="SMART" id="SM00862">
    <property type="entry name" value="Trans_reg_C"/>
    <property type="match status" value="1"/>
</dbReference>
<dbReference type="PANTHER" id="PTHR16305:SF28">
    <property type="entry name" value="GUANYLATE CYCLASE DOMAIN-CONTAINING PROTEIN"/>
    <property type="match status" value="1"/>
</dbReference>
<dbReference type="InterPro" id="IPR001054">
    <property type="entry name" value="A/G_cyclase"/>
</dbReference>
<dbReference type="SUPFAM" id="SSF52540">
    <property type="entry name" value="P-loop containing nucleoside triphosphate hydrolases"/>
    <property type="match status" value="1"/>
</dbReference>
<dbReference type="InterPro" id="IPR027417">
    <property type="entry name" value="P-loop_NTPase"/>
</dbReference>
<name>A0A508SUJ4_9BRAD</name>
<dbReference type="Gene3D" id="1.25.40.10">
    <property type="entry name" value="Tetratricopeptide repeat domain"/>
    <property type="match status" value="2"/>
</dbReference>
<dbReference type="GO" id="GO:0003677">
    <property type="term" value="F:DNA binding"/>
    <property type="evidence" value="ECO:0007669"/>
    <property type="project" value="UniProtKB-UniRule"/>
</dbReference>
<dbReference type="InterPro" id="IPR029787">
    <property type="entry name" value="Nucleotide_cyclase"/>
</dbReference>
<dbReference type="PANTHER" id="PTHR16305">
    <property type="entry name" value="TESTICULAR SOLUBLE ADENYLYL CYCLASE"/>
    <property type="match status" value="1"/>
</dbReference>
<protein>
    <submittedName>
        <fullName evidence="7">Adenylate cyclase 1</fullName>
        <ecNumber evidence="7">4.6.1.1</ecNumber>
    </submittedName>
</protein>
<dbReference type="AlphaFoldDB" id="A0A508SUJ4"/>
<dbReference type="GO" id="GO:0005737">
    <property type="term" value="C:cytoplasm"/>
    <property type="evidence" value="ECO:0007669"/>
    <property type="project" value="TreeGrafter"/>
</dbReference>
<dbReference type="SUPFAM" id="SSF48452">
    <property type="entry name" value="TPR-like"/>
    <property type="match status" value="2"/>
</dbReference>
<sequence length="1158" mass="127371">MIYVFGDFVLDTDCRELRRGTVLVGTEPQTFDLLLHLIQNRQRVVSKDGLLAAVWNGRIVSESTLSSQIAAVRSAIGDSGERQDLVRTFARKGFRFVGEVQERCGDPKIDLVTDGTDGAKQPLNDASGPERRQLSVMVCKLADIDFRSSRDPESLLEPVSACHGKIKEVIAAHDGFIAKSLGDEIVVYFGYPRAREDDAERAVLAGLAAIKSVGTVGKLPQKSPQLRVGVAAGLAVVGDFHDLGFTADHTAIGGALPLAAELAACAAPGTLVISAGVHRLLGDLFNYGEPESVRSSVEPIKTWRVLGESATASRFEALHSKPLKLLGRQEELVLLQRRWRQARTGEGRVVLIYGEPGIGKSRLVFALRETLKSGAHHCLRFQCSPHRTRTALHPVIGELEHAAGFAAGDDDAVKFEKLEALFGALLQGPGNDAALFADLLCLGRHAESPFLSTSPQRRKELIIERFIERIASLAAGKPILIEFEDAHWIDPTSLELFDILVDRIRTLPVLLIVTYRPEFAPPWLGQSHVTVLTLNKLGRRDNAALIRSVAKAELPSCLLEQIISRTDGIPLFVEEMTKSVLESNIVREQDGAYVLAEGSPVLSVPGTLQASLVARLDRLSHLRTVVQAGAALGREFSYPLLRAVCNLSDAELNPMLDQLVASELVRRRGTAPHAMYTFKHALVQEAAYATMLKGQRQQVHARIVEVFEDEAREMLERNPDVLAHHCTEAGAFVKAIGFWLRSARMSLDRSAAAEAHAHVERAMGLLSQIKDDATRRQLEGRVQNALGDTLIQTRGFASPEVAAALLKARELIDESIHPLEGLRALWGLFNYRLMRSESMESLRLLEPYLQRQNDRLGATIVHHLSGTACLHIGRFRDAVFHLEKALSRYDETACRPIGMLSHHIQSFSLIWLSLAYLYLGEIERATDAIAAAIKDARSRSHPFTLVSALLAEARFRIHTRDPRAAIAAIDEGLAIATEQRSPYHVSRANILRAVTFIESGNVGDGIVLMEQALAAHRKTGANFQSGFNLSCLAKAYAATGDRDRALDCADEAIKEVDRTGDCWWAAEAHRIRGEILLKLAPNNRLQAESCFQAAQSCARSQDAKLWELRAAYDLANLRNSENRNKEARTVLLSVYRGFQDGVDLPDLKDAGELLRRLG</sequence>
<dbReference type="Pfam" id="PF00486">
    <property type="entry name" value="Trans_reg_C"/>
    <property type="match status" value="1"/>
</dbReference>
<keyword evidence="7" id="KW-0456">Lyase</keyword>
<dbReference type="Gene3D" id="3.40.50.300">
    <property type="entry name" value="P-loop containing nucleotide triphosphate hydrolases"/>
    <property type="match status" value="1"/>
</dbReference>
<dbReference type="EMBL" id="CAADFC020000004">
    <property type="protein sequence ID" value="VIO65730.1"/>
    <property type="molecule type" value="Genomic_DNA"/>
</dbReference>
<feature type="DNA-binding region" description="OmpR/PhoB-type" evidence="4">
    <location>
        <begin position="1"/>
        <end position="98"/>
    </location>
</feature>
<dbReference type="Gene3D" id="1.10.10.10">
    <property type="entry name" value="Winged helix-like DNA-binding domain superfamily/Winged helix DNA-binding domain"/>
    <property type="match status" value="1"/>
</dbReference>
<feature type="domain" description="OmpR/PhoB-type" evidence="6">
    <location>
        <begin position="1"/>
        <end position="98"/>
    </location>
</feature>
<organism evidence="7 8">
    <name type="scientific">Bradyrhizobium ivorense</name>
    <dbReference type="NCBI Taxonomy" id="2511166"/>
    <lineage>
        <taxon>Bacteria</taxon>
        <taxon>Pseudomonadati</taxon>
        <taxon>Pseudomonadota</taxon>
        <taxon>Alphaproteobacteria</taxon>
        <taxon>Hyphomicrobiales</taxon>
        <taxon>Nitrobacteraceae</taxon>
        <taxon>Bradyrhizobium</taxon>
    </lineage>
</organism>
<comment type="caution">
    <text evidence="7">The sequence shown here is derived from an EMBL/GenBank/DDBJ whole genome shotgun (WGS) entry which is preliminary data.</text>
</comment>
<evidence type="ECO:0000259" key="6">
    <source>
        <dbReference type="PROSITE" id="PS51755"/>
    </source>
</evidence>
<dbReference type="Gene3D" id="3.30.70.1230">
    <property type="entry name" value="Nucleotide cyclase"/>
    <property type="match status" value="1"/>
</dbReference>
<evidence type="ECO:0000313" key="8">
    <source>
        <dbReference type="Proteomes" id="UP000328092"/>
    </source>
</evidence>
<dbReference type="SUPFAM" id="SSF55073">
    <property type="entry name" value="Nucleotide cyclase"/>
    <property type="match status" value="1"/>
</dbReference>
<keyword evidence="8" id="KW-1185">Reference proteome</keyword>
<reference evidence="7" key="1">
    <citation type="submission" date="2019-02" db="EMBL/GenBank/DDBJ databases">
        <authorList>
            <person name="Pothier F.J."/>
        </authorList>
    </citation>
    <scope>NUCLEOTIDE SEQUENCE</scope>
    <source>
        <strain evidence="7">CI-1B</strain>
    </source>
</reference>
<dbReference type="SMART" id="SM00044">
    <property type="entry name" value="CYCc"/>
    <property type="match status" value="1"/>
</dbReference>
<dbReference type="Proteomes" id="UP000328092">
    <property type="component" value="Unassembled WGS sequence"/>
</dbReference>
<keyword evidence="2" id="KW-0067">ATP-binding</keyword>
<dbReference type="RefSeq" id="WP_139857556.1">
    <property type="nucleotide sequence ID" value="NZ_CAADFC020000004.1"/>
</dbReference>
<dbReference type="PROSITE" id="PS51755">
    <property type="entry name" value="OMPR_PHOB"/>
    <property type="match status" value="1"/>
</dbReference>
<dbReference type="GO" id="GO:0006355">
    <property type="term" value="P:regulation of DNA-templated transcription"/>
    <property type="evidence" value="ECO:0007669"/>
    <property type="project" value="InterPro"/>
</dbReference>
<dbReference type="PROSITE" id="PS50125">
    <property type="entry name" value="GUANYLATE_CYCLASE_2"/>
    <property type="match status" value="1"/>
</dbReference>
<evidence type="ECO:0000256" key="1">
    <source>
        <dbReference type="ARBA" id="ARBA00022741"/>
    </source>
</evidence>
<proteinExistence type="predicted"/>
<dbReference type="SUPFAM" id="SSF46894">
    <property type="entry name" value="C-terminal effector domain of the bipartite response regulators"/>
    <property type="match status" value="1"/>
</dbReference>
<dbReference type="GO" id="GO:0004016">
    <property type="term" value="F:adenylate cyclase activity"/>
    <property type="evidence" value="ECO:0007669"/>
    <property type="project" value="UniProtKB-EC"/>
</dbReference>
<keyword evidence="3 4" id="KW-0238">DNA-binding</keyword>
<dbReference type="InterPro" id="IPR011990">
    <property type="entry name" value="TPR-like_helical_dom_sf"/>
</dbReference>
<evidence type="ECO:0000256" key="2">
    <source>
        <dbReference type="ARBA" id="ARBA00022840"/>
    </source>
</evidence>
<dbReference type="Pfam" id="PF13191">
    <property type="entry name" value="AAA_16"/>
    <property type="match status" value="1"/>
</dbReference>
<feature type="domain" description="Guanylate cyclase" evidence="5">
    <location>
        <begin position="135"/>
        <end position="263"/>
    </location>
</feature>
<dbReference type="InterPro" id="IPR041664">
    <property type="entry name" value="AAA_16"/>
</dbReference>
<dbReference type="GO" id="GO:0009190">
    <property type="term" value="P:cyclic nucleotide biosynthetic process"/>
    <property type="evidence" value="ECO:0007669"/>
    <property type="project" value="InterPro"/>
</dbReference>
<dbReference type="GO" id="GO:0005524">
    <property type="term" value="F:ATP binding"/>
    <property type="evidence" value="ECO:0007669"/>
    <property type="project" value="UniProtKB-KW"/>
</dbReference>
<dbReference type="EC" id="4.6.1.1" evidence="7"/>
<dbReference type="InterPro" id="IPR001867">
    <property type="entry name" value="OmpR/PhoB-type_DNA-bd"/>
</dbReference>
<evidence type="ECO:0000256" key="4">
    <source>
        <dbReference type="PROSITE-ProRule" id="PRU01091"/>
    </source>
</evidence>
<dbReference type="Pfam" id="PF00211">
    <property type="entry name" value="Guanylate_cyc"/>
    <property type="match status" value="1"/>
</dbReference>